<sequence length="242" mass="25638">MVALSVAVISLGAVACDSPAPSATAPAAGTATVEVYPERHRGPHGSVFLVVRGAEPCRLPAGMESTSDEAGRGVRIIRGATVVYESGRPKRGGSYWWPRVAYANPHDLVVRLPANASGEPDSHVRVECFTEEAAWVLGAEVTFPTAVDGSADSNWILDIPFEDPVVQGPLLVECFGTCRVGEPYPGTVSIDGRPLVEADVDKFRYEHRFPLPTDLPPGLHIVEFAARGQVLNAPIVTGFAAG</sequence>
<organism evidence="2 3">
    <name type="scientific">Micromonospora radicis</name>
    <dbReference type="NCBI Taxonomy" id="1894971"/>
    <lineage>
        <taxon>Bacteria</taxon>
        <taxon>Bacillati</taxon>
        <taxon>Actinomycetota</taxon>
        <taxon>Actinomycetes</taxon>
        <taxon>Micromonosporales</taxon>
        <taxon>Micromonosporaceae</taxon>
        <taxon>Micromonospora</taxon>
    </lineage>
</organism>
<evidence type="ECO:0000313" key="3">
    <source>
        <dbReference type="Proteomes" id="UP000283832"/>
    </source>
</evidence>
<dbReference type="Proteomes" id="UP000283832">
    <property type="component" value="Unassembled WGS sequence"/>
</dbReference>
<evidence type="ECO:0000313" key="2">
    <source>
        <dbReference type="EMBL" id="RIV39740.1"/>
    </source>
</evidence>
<feature type="signal peptide" evidence="1">
    <location>
        <begin position="1"/>
        <end position="15"/>
    </location>
</feature>
<comment type="caution">
    <text evidence="2">The sequence shown here is derived from an EMBL/GenBank/DDBJ whole genome shotgun (WGS) entry which is preliminary data.</text>
</comment>
<protein>
    <submittedName>
        <fullName evidence="2">Uncharacterized protein</fullName>
    </submittedName>
</protein>
<dbReference type="AlphaFoldDB" id="A0A418MXH0"/>
<proteinExistence type="predicted"/>
<feature type="chain" id="PRO_5038554129" evidence="1">
    <location>
        <begin position="16"/>
        <end position="242"/>
    </location>
</feature>
<accession>A0A418MXH0</accession>
<name>A0A418MXH0_9ACTN</name>
<gene>
    <name evidence="2" type="ORF">D2L64_08015</name>
</gene>
<keyword evidence="3" id="KW-1185">Reference proteome</keyword>
<keyword evidence="1" id="KW-0732">Signal</keyword>
<reference evidence="2 3" key="1">
    <citation type="submission" date="2018-08" db="EMBL/GenBank/DDBJ databases">
        <title>Jishengella sp. nov., isolated from a root of Azadirachta indica A. Juss. var. siamensis Valenton.</title>
        <authorList>
            <person name="Kuncharoen N."/>
            <person name="Tanasupawat S."/>
            <person name="Kudo T."/>
            <person name="Ohkuma M."/>
        </authorList>
    </citation>
    <scope>NUCLEOTIDE SEQUENCE [LARGE SCALE GENOMIC DNA]</scope>
    <source>
        <strain evidence="2 3">AZ1-13</strain>
    </source>
</reference>
<evidence type="ECO:0000256" key="1">
    <source>
        <dbReference type="SAM" id="SignalP"/>
    </source>
</evidence>
<dbReference type="EMBL" id="QXEC01000005">
    <property type="protein sequence ID" value="RIV39740.1"/>
    <property type="molecule type" value="Genomic_DNA"/>
</dbReference>